<evidence type="ECO:0000313" key="1">
    <source>
        <dbReference type="EMBL" id="PLR39307.1"/>
    </source>
</evidence>
<proteinExistence type="predicted"/>
<dbReference type="Proteomes" id="UP000234503">
    <property type="component" value="Unassembled WGS sequence"/>
</dbReference>
<dbReference type="AlphaFoldDB" id="A0A2N5EAZ9"/>
<protein>
    <submittedName>
        <fullName evidence="1">Uncharacterized protein</fullName>
    </submittedName>
</protein>
<evidence type="ECO:0000313" key="2">
    <source>
        <dbReference type="Proteomes" id="UP000234503"/>
    </source>
</evidence>
<organism evidence="1 2">
    <name type="scientific">Chimaeribacter coloradensis</name>
    <dbReference type="NCBI Taxonomy" id="2060068"/>
    <lineage>
        <taxon>Bacteria</taxon>
        <taxon>Pseudomonadati</taxon>
        <taxon>Pseudomonadota</taxon>
        <taxon>Gammaproteobacteria</taxon>
        <taxon>Enterobacterales</taxon>
        <taxon>Yersiniaceae</taxon>
        <taxon>Chimaeribacter</taxon>
    </lineage>
</organism>
<reference evidence="1 2" key="1">
    <citation type="submission" date="2017-12" db="EMBL/GenBank/DDBJ databases">
        <title>Characterization of six clinical isolates of Enterochimera gen. nov., a novel genus of the Yersiniaciae family and the three species Enterochimera arupensis sp. nov., Enterochimera coloradensis sp. nov, and Enterochimera californica sp. nov.</title>
        <authorList>
            <person name="Rossi A."/>
            <person name="Fisher M."/>
        </authorList>
    </citation>
    <scope>NUCLEOTIDE SEQUENCE [LARGE SCALE GENOMIC DNA]</scope>
    <source>
        <strain evidence="2">2016-Iso4</strain>
    </source>
</reference>
<dbReference type="RefSeq" id="WP_101822638.1">
    <property type="nucleotide sequence ID" value="NZ_PJZH01000002.1"/>
</dbReference>
<gene>
    <name evidence="1" type="ORF">CYR32_03550</name>
</gene>
<keyword evidence="2" id="KW-1185">Reference proteome</keyword>
<sequence length="117" mass="13189">MQRCISLPSDEAALSVSDIQKIVDAHISQLEDTLVGNLSYYSDNARYEPGSLRVTQIVPLSGSDYSMTYHYRWTIFNGCLDIDAVEHKEERITFTHSGSQLCFNIIDNSRPSPSDEL</sequence>
<dbReference type="EMBL" id="PJZH01000002">
    <property type="protein sequence ID" value="PLR39307.1"/>
    <property type="molecule type" value="Genomic_DNA"/>
</dbReference>
<name>A0A2N5EAZ9_9GAMM</name>
<comment type="caution">
    <text evidence="1">The sequence shown here is derived from an EMBL/GenBank/DDBJ whole genome shotgun (WGS) entry which is preliminary data.</text>
</comment>
<accession>A0A2N5EAZ9</accession>
<dbReference type="OrthoDB" id="5889969at2"/>